<dbReference type="Pfam" id="PF12833">
    <property type="entry name" value="HTH_18"/>
    <property type="match status" value="1"/>
</dbReference>
<evidence type="ECO:0000313" key="5">
    <source>
        <dbReference type="EMBL" id="PEG29116.1"/>
    </source>
</evidence>
<gene>
    <name evidence="5" type="ORF">CQ394_19540</name>
</gene>
<keyword evidence="6" id="KW-1185">Reference proteome</keyword>
<dbReference type="SMART" id="SM00342">
    <property type="entry name" value="HTH_ARAC"/>
    <property type="match status" value="1"/>
</dbReference>
<protein>
    <submittedName>
        <fullName evidence="5">AraC family transcriptional regulator</fullName>
    </submittedName>
</protein>
<comment type="caution">
    <text evidence="5">The sequence shown here is derived from an EMBL/GenBank/DDBJ whole genome shotgun (WGS) entry which is preliminary data.</text>
</comment>
<dbReference type="PROSITE" id="PS01124">
    <property type="entry name" value="HTH_ARAC_FAMILY_2"/>
    <property type="match status" value="1"/>
</dbReference>
<dbReference type="Gene3D" id="1.10.10.60">
    <property type="entry name" value="Homeodomain-like"/>
    <property type="match status" value="2"/>
</dbReference>
<dbReference type="InterPro" id="IPR014710">
    <property type="entry name" value="RmlC-like_jellyroll"/>
</dbReference>
<name>A0A2A7MBT4_9CLOT</name>
<keyword evidence="1" id="KW-0805">Transcription regulation</keyword>
<dbReference type="Pfam" id="PF02311">
    <property type="entry name" value="AraC_binding"/>
    <property type="match status" value="1"/>
</dbReference>
<dbReference type="Proteomes" id="UP000220840">
    <property type="component" value="Unassembled WGS sequence"/>
</dbReference>
<dbReference type="EMBL" id="PDCJ01000005">
    <property type="protein sequence ID" value="PEG29116.1"/>
    <property type="molecule type" value="Genomic_DNA"/>
</dbReference>
<organism evidence="5 6">
    <name type="scientific">Clostridium neonatale</name>
    <dbReference type="NCBI Taxonomy" id="137838"/>
    <lineage>
        <taxon>Bacteria</taxon>
        <taxon>Bacillati</taxon>
        <taxon>Bacillota</taxon>
        <taxon>Clostridia</taxon>
        <taxon>Eubacteriales</taxon>
        <taxon>Clostridiaceae</taxon>
        <taxon>Clostridium</taxon>
    </lineage>
</organism>
<evidence type="ECO:0000259" key="4">
    <source>
        <dbReference type="PROSITE" id="PS01124"/>
    </source>
</evidence>
<evidence type="ECO:0000256" key="3">
    <source>
        <dbReference type="ARBA" id="ARBA00023163"/>
    </source>
</evidence>
<feature type="domain" description="HTH araC/xylS-type" evidence="4">
    <location>
        <begin position="189"/>
        <end position="287"/>
    </location>
</feature>
<dbReference type="GO" id="GO:0043565">
    <property type="term" value="F:sequence-specific DNA binding"/>
    <property type="evidence" value="ECO:0007669"/>
    <property type="project" value="InterPro"/>
</dbReference>
<reference evidence="5 6" key="1">
    <citation type="submission" date="2017-10" db="EMBL/GenBank/DDBJ databases">
        <title>Effective Description of Clostridium neonatale sp. nov. linked to necrotizing enterocolitis in neonates and a clarification of species assignable to the genus Clostridium (Prazmowski 1880) emend. Lawson and Rainey 2016.</title>
        <authorList>
            <person name="Bernard K."/>
            <person name="Burdz T."/>
            <person name="Wiebe D."/>
            <person name="Balcewich B."/>
            <person name="Alfa M."/>
            <person name="Bernier A.-M."/>
        </authorList>
    </citation>
    <scope>NUCLEOTIDE SEQUENCE [LARGE SCALE GENOMIC DNA]</scope>
    <source>
        <strain evidence="5 6">LCDC99A005</strain>
    </source>
</reference>
<sequence>MEKEELKENITHGTVNFPLANYKWNSDKQFIVNLHWHDETELIFFKKGSFTVTSNMKEYKITEPTFMFINSGDIHSIVSDGGCNESAVVFDLKMLSFEYFDAIQYKIIRPLIEGKIQFPPFILEDNPIWKPVKKLYEKIIKESDNDELSSYMKVKSYLYQLIACLYENDSFLNADNTEESDTYKLENIKIVLTFIRKNYSQRISLDEIAGLVGMNTQYFCRYFKKLIGKTLTEYINEIRIEKAAECLIKTDTKIIDIAICCGYDNIGYFIKRFKEQKNVSPSEYRKDHRNQI</sequence>
<dbReference type="CDD" id="cd02208">
    <property type="entry name" value="cupin_RmlC-like"/>
    <property type="match status" value="1"/>
</dbReference>
<dbReference type="InterPro" id="IPR018060">
    <property type="entry name" value="HTH_AraC"/>
</dbReference>
<evidence type="ECO:0000256" key="2">
    <source>
        <dbReference type="ARBA" id="ARBA00023125"/>
    </source>
</evidence>
<dbReference type="GeneID" id="68879409"/>
<dbReference type="InterPro" id="IPR020449">
    <property type="entry name" value="Tscrpt_reg_AraC-type_HTH"/>
</dbReference>
<keyword evidence="2" id="KW-0238">DNA-binding</keyword>
<evidence type="ECO:0000256" key="1">
    <source>
        <dbReference type="ARBA" id="ARBA00023015"/>
    </source>
</evidence>
<proteinExistence type="predicted"/>
<keyword evidence="3" id="KW-0804">Transcription</keyword>
<dbReference type="AlphaFoldDB" id="A0A2A7MBT4"/>
<dbReference type="InterPro" id="IPR018062">
    <property type="entry name" value="HTH_AraC-typ_CS"/>
</dbReference>
<dbReference type="PANTHER" id="PTHR43280:SF28">
    <property type="entry name" value="HTH-TYPE TRANSCRIPTIONAL ACTIVATOR RHAS"/>
    <property type="match status" value="1"/>
</dbReference>
<dbReference type="SUPFAM" id="SSF46689">
    <property type="entry name" value="Homeodomain-like"/>
    <property type="match status" value="2"/>
</dbReference>
<dbReference type="InterPro" id="IPR003313">
    <property type="entry name" value="AraC-bd"/>
</dbReference>
<dbReference type="SUPFAM" id="SSF51215">
    <property type="entry name" value="Regulatory protein AraC"/>
    <property type="match status" value="1"/>
</dbReference>
<accession>A0A2A7MBT4</accession>
<dbReference type="GO" id="GO:0003700">
    <property type="term" value="F:DNA-binding transcription factor activity"/>
    <property type="evidence" value="ECO:0007669"/>
    <property type="project" value="InterPro"/>
</dbReference>
<dbReference type="PRINTS" id="PR00032">
    <property type="entry name" value="HTHARAC"/>
</dbReference>
<dbReference type="OrthoDB" id="9791615at2"/>
<evidence type="ECO:0000313" key="6">
    <source>
        <dbReference type="Proteomes" id="UP000220840"/>
    </source>
</evidence>
<dbReference type="PANTHER" id="PTHR43280">
    <property type="entry name" value="ARAC-FAMILY TRANSCRIPTIONAL REGULATOR"/>
    <property type="match status" value="1"/>
</dbReference>
<dbReference type="PROSITE" id="PS00041">
    <property type="entry name" value="HTH_ARAC_FAMILY_1"/>
    <property type="match status" value="1"/>
</dbReference>
<dbReference type="InterPro" id="IPR037923">
    <property type="entry name" value="HTH-like"/>
</dbReference>
<dbReference type="InterPro" id="IPR009057">
    <property type="entry name" value="Homeodomain-like_sf"/>
</dbReference>
<dbReference type="Gene3D" id="2.60.120.10">
    <property type="entry name" value="Jelly Rolls"/>
    <property type="match status" value="1"/>
</dbReference>
<dbReference type="STRING" id="137838.GCA_001458595_00306"/>
<dbReference type="RefSeq" id="WP_058293302.1">
    <property type="nucleotide sequence ID" value="NZ_CAKJVD010000078.1"/>
</dbReference>